<dbReference type="Proteomes" id="UP000018144">
    <property type="component" value="Unassembled WGS sequence"/>
</dbReference>
<dbReference type="CDD" id="cd18186">
    <property type="entry name" value="BTB_POZ_ZBTB_KLHL-like"/>
    <property type="match status" value="1"/>
</dbReference>
<dbReference type="InterPro" id="IPR000210">
    <property type="entry name" value="BTB/POZ_dom"/>
</dbReference>
<evidence type="ECO:0000313" key="3">
    <source>
        <dbReference type="Proteomes" id="UP000018144"/>
    </source>
</evidence>
<dbReference type="eggNOG" id="ENOG502T1MW">
    <property type="taxonomic scope" value="Eukaryota"/>
</dbReference>
<protein>
    <recommendedName>
        <fullName evidence="1">BTB domain-containing protein</fullName>
    </recommendedName>
</protein>
<keyword evidence="3" id="KW-1185">Reference proteome</keyword>
<dbReference type="OMA" id="CESEIFT"/>
<dbReference type="PANTHER" id="PTHR47843">
    <property type="entry name" value="BTB DOMAIN-CONTAINING PROTEIN-RELATED"/>
    <property type="match status" value="1"/>
</dbReference>
<organism evidence="2 3">
    <name type="scientific">Pyronema omphalodes (strain CBS 100304)</name>
    <name type="common">Pyronema confluens</name>
    <dbReference type="NCBI Taxonomy" id="1076935"/>
    <lineage>
        <taxon>Eukaryota</taxon>
        <taxon>Fungi</taxon>
        <taxon>Dikarya</taxon>
        <taxon>Ascomycota</taxon>
        <taxon>Pezizomycotina</taxon>
        <taxon>Pezizomycetes</taxon>
        <taxon>Pezizales</taxon>
        <taxon>Pyronemataceae</taxon>
        <taxon>Pyronema</taxon>
    </lineage>
</organism>
<reference evidence="2 3" key="1">
    <citation type="journal article" date="2013" name="PLoS Genet.">
        <title>The genome and development-dependent transcriptomes of Pyronema confluens: a window into fungal evolution.</title>
        <authorList>
            <person name="Traeger S."/>
            <person name="Altegoer F."/>
            <person name="Freitag M."/>
            <person name="Gabaldon T."/>
            <person name="Kempken F."/>
            <person name="Kumar A."/>
            <person name="Marcet-Houben M."/>
            <person name="Poggeler S."/>
            <person name="Stajich J.E."/>
            <person name="Nowrousian M."/>
        </authorList>
    </citation>
    <scope>NUCLEOTIDE SEQUENCE [LARGE SCALE GENOMIC DNA]</scope>
    <source>
        <strain evidence="3">CBS 100304</strain>
        <tissue evidence="2">Vegetative mycelium</tissue>
    </source>
</reference>
<name>U4LRF9_PYROM</name>
<dbReference type="OrthoDB" id="6359816at2759"/>
<sequence>MATCTSCGGCTFNDYGGCDNCGTALDDLTMLDITPPKPFASSPANTPEPKSPLISASDDAGLWTFGSKFTSRTFELLIGPNNKAFYVHKDVLEKKCPYFKTLFGTKMQTRELAENSVTLDSAVDSVSAWALCIEFMYLGDYNIGTHQTLVHAQVYVLAQKLCMEDLKKVALKKMAEYFNKSRQSTVKITDYYVDNWVVKIVQIVYDGTMDYEPNSGILTDYEKSDDNSAPASVMSTSQDPIRRMIACWAALDIVELRKHSAFMELFRNYGDFAVDIMEWVSCGSKPKDFYNISHE</sequence>
<dbReference type="SUPFAM" id="SSF54695">
    <property type="entry name" value="POZ domain"/>
    <property type="match status" value="1"/>
</dbReference>
<dbReference type="Gene3D" id="3.30.710.10">
    <property type="entry name" value="Potassium Channel Kv1.1, Chain A"/>
    <property type="match status" value="1"/>
</dbReference>
<feature type="domain" description="BTB" evidence="1">
    <location>
        <begin position="72"/>
        <end position="145"/>
    </location>
</feature>
<dbReference type="EMBL" id="HF936567">
    <property type="protein sequence ID" value="CCX34545.1"/>
    <property type="molecule type" value="Genomic_DNA"/>
</dbReference>
<dbReference type="AlphaFoldDB" id="U4LRF9"/>
<evidence type="ECO:0000313" key="2">
    <source>
        <dbReference type="EMBL" id="CCX34545.1"/>
    </source>
</evidence>
<accession>U4LRF9</accession>
<dbReference type="Pfam" id="PF00651">
    <property type="entry name" value="BTB"/>
    <property type="match status" value="1"/>
</dbReference>
<dbReference type="PROSITE" id="PS50097">
    <property type="entry name" value="BTB"/>
    <property type="match status" value="1"/>
</dbReference>
<proteinExistence type="predicted"/>
<gene>
    <name evidence="2" type="ORF">PCON_03938</name>
</gene>
<dbReference type="InterPro" id="IPR011333">
    <property type="entry name" value="SKP1/BTB/POZ_sf"/>
</dbReference>
<evidence type="ECO:0000259" key="1">
    <source>
        <dbReference type="PROSITE" id="PS50097"/>
    </source>
</evidence>